<dbReference type="PANTHER" id="PTHR43108:SF6">
    <property type="entry name" value="N-SULPHOGLUCOSAMINE SULPHOHYDROLASE"/>
    <property type="match status" value="1"/>
</dbReference>
<dbReference type="SUPFAM" id="SSF53649">
    <property type="entry name" value="Alkaline phosphatase-like"/>
    <property type="match status" value="1"/>
</dbReference>
<evidence type="ECO:0000313" key="6">
    <source>
        <dbReference type="EMBL" id="GAL81888.1"/>
    </source>
</evidence>
<dbReference type="GO" id="GO:0047753">
    <property type="term" value="F:choline-sulfatase activity"/>
    <property type="evidence" value="ECO:0007669"/>
    <property type="project" value="UniProtKB-EC"/>
</dbReference>
<comment type="similarity">
    <text evidence="1">Belongs to the sulfatase family.</text>
</comment>
<evidence type="ECO:0000313" key="7">
    <source>
        <dbReference type="Proteomes" id="UP000029643"/>
    </source>
</evidence>
<dbReference type="STRING" id="221126.SAMN04489722_11199"/>
<name>A0A090X030_9FLAO</name>
<gene>
    <name evidence="6" type="ORF">JCM19274_2872</name>
</gene>
<dbReference type="PROSITE" id="PS00149">
    <property type="entry name" value="SULFATASE_2"/>
    <property type="match status" value="1"/>
</dbReference>
<keyword evidence="3 6" id="KW-0378">Hydrolase</keyword>
<sequence length="534" mass="61582">MKHVLKIGAICLLALTTVTSCKEKTKQVETKAEVKPERPNILYIMADDHTSQALGIYDGILKDYVHTPPNIERLAAEGLVLDNCLVSNSICSPSRATILTGQYSHINGVKILAGGLPPTHPTIAGVLKRGGYQTSIIGKWHLKQEPTDEFDYYSVLPGQGRYWNPILKTKENWKDYMEGGKAYEGFSTDVIADKTIEWIDKRDKDKPFMMMCHFKATHEPFDYPERFSHLYRDQDIPVPSSLYDKGAETTGRSFKGQSVDNLKERYLLASKDPENVPGYMKYPELPLTVDGLTNDEARYKTYQKYVKDFMRCGAAIDDNIGKLLDYLDKSGLAENTIVIYTADQGYFLGEHGWFDKRLIYEESIHMPFVIRYPKEVPAGTRNSDLIENVDFSALFADYAGVDYPETMQGHSFRENLKGNTSKDWRKYGYYRYWDHSIDRPGHFGIRGERYKLAFYYGNALKENGFTKENQPKKFWDFYDLEKDPNESHNAYNDPEYQEIIKEMKVEILKQREALKDTDPDNPEIHEIIEKHWNA</sequence>
<dbReference type="RefSeq" id="WP_042500325.1">
    <property type="nucleotide sequence ID" value="NZ_BBNU01000019.1"/>
</dbReference>
<dbReference type="InterPro" id="IPR000917">
    <property type="entry name" value="Sulfatase_N"/>
</dbReference>
<reference evidence="6 7" key="1">
    <citation type="journal article" date="2014" name="Genome Announc.">
        <title>Draft Genome Sequences of Marine Flavobacterium Algibacter lectus Strains SS8 and NR4.</title>
        <authorList>
            <person name="Takatani N."/>
            <person name="Nakanishi M."/>
            <person name="Meirelles P."/>
            <person name="Mino S."/>
            <person name="Suda W."/>
            <person name="Oshima K."/>
            <person name="Hattori M."/>
            <person name="Ohkuma M."/>
            <person name="Hosokawa M."/>
            <person name="Miyashita K."/>
            <person name="Thompson F.L."/>
            <person name="Niwa A."/>
            <person name="Sawabe T."/>
            <person name="Sawabe T."/>
        </authorList>
    </citation>
    <scope>NUCLEOTIDE SEQUENCE [LARGE SCALE GENOMIC DNA]</scope>
    <source>
        <strain evidence="7">JCM19274</strain>
    </source>
</reference>
<comment type="caution">
    <text evidence="6">The sequence shown here is derived from an EMBL/GenBank/DDBJ whole genome shotgun (WGS) entry which is preliminary data.</text>
</comment>
<dbReference type="CDD" id="cd16031">
    <property type="entry name" value="G6S_like"/>
    <property type="match status" value="1"/>
</dbReference>
<evidence type="ECO:0000256" key="1">
    <source>
        <dbReference type="ARBA" id="ARBA00008779"/>
    </source>
</evidence>
<dbReference type="PROSITE" id="PS00523">
    <property type="entry name" value="SULFATASE_1"/>
    <property type="match status" value="1"/>
</dbReference>
<keyword evidence="2" id="KW-0732">Signal</keyword>
<evidence type="ECO:0000259" key="5">
    <source>
        <dbReference type="Pfam" id="PF00884"/>
    </source>
</evidence>
<keyword evidence="4" id="KW-0325">Glycoprotein</keyword>
<organism evidence="6 7">
    <name type="scientific">Algibacter lectus</name>
    <dbReference type="NCBI Taxonomy" id="221126"/>
    <lineage>
        <taxon>Bacteria</taxon>
        <taxon>Pseudomonadati</taxon>
        <taxon>Bacteroidota</taxon>
        <taxon>Flavobacteriia</taxon>
        <taxon>Flavobacteriales</taxon>
        <taxon>Flavobacteriaceae</taxon>
        <taxon>Algibacter</taxon>
    </lineage>
</organism>
<dbReference type="Gene3D" id="3.40.720.10">
    <property type="entry name" value="Alkaline Phosphatase, subunit A"/>
    <property type="match status" value="1"/>
</dbReference>
<feature type="domain" description="Sulfatase N-terminal" evidence="5">
    <location>
        <begin position="39"/>
        <end position="401"/>
    </location>
</feature>
<dbReference type="EC" id="3.1.6.6" evidence="6"/>
<dbReference type="AlphaFoldDB" id="A0A090X030"/>
<dbReference type="InterPro" id="IPR024607">
    <property type="entry name" value="Sulfatase_CS"/>
</dbReference>
<dbReference type="EMBL" id="BBNU01000019">
    <property type="protein sequence ID" value="GAL81888.1"/>
    <property type="molecule type" value="Genomic_DNA"/>
</dbReference>
<protein>
    <submittedName>
        <fullName evidence="6">Choline-sulfatase</fullName>
        <ecNumber evidence="6">3.1.6.6</ecNumber>
    </submittedName>
</protein>
<dbReference type="PANTHER" id="PTHR43108">
    <property type="entry name" value="N-ACETYLGLUCOSAMINE-6-SULFATASE FAMILY MEMBER"/>
    <property type="match status" value="1"/>
</dbReference>
<proteinExistence type="inferred from homology"/>
<evidence type="ECO:0000256" key="3">
    <source>
        <dbReference type="ARBA" id="ARBA00022801"/>
    </source>
</evidence>
<dbReference type="Pfam" id="PF00884">
    <property type="entry name" value="Sulfatase"/>
    <property type="match status" value="1"/>
</dbReference>
<dbReference type="InterPro" id="IPR017850">
    <property type="entry name" value="Alkaline_phosphatase_core_sf"/>
</dbReference>
<evidence type="ECO:0000256" key="2">
    <source>
        <dbReference type="ARBA" id="ARBA00022729"/>
    </source>
</evidence>
<accession>A0A090X030</accession>
<dbReference type="PROSITE" id="PS51257">
    <property type="entry name" value="PROKAR_LIPOPROTEIN"/>
    <property type="match status" value="1"/>
</dbReference>
<evidence type="ECO:0000256" key="4">
    <source>
        <dbReference type="ARBA" id="ARBA00023180"/>
    </source>
</evidence>
<dbReference type="Proteomes" id="UP000029643">
    <property type="component" value="Unassembled WGS sequence"/>
</dbReference>